<dbReference type="Proteomes" id="UP000464524">
    <property type="component" value="Chromosome"/>
</dbReference>
<protein>
    <recommendedName>
        <fullName evidence="4">Peptidase</fullName>
    </recommendedName>
</protein>
<feature type="transmembrane region" description="Helical" evidence="1">
    <location>
        <begin position="427"/>
        <end position="445"/>
    </location>
</feature>
<proteinExistence type="predicted"/>
<feature type="transmembrane region" description="Helical" evidence="1">
    <location>
        <begin position="150"/>
        <end position="176"/>
    </location>
</feature>
<dbReference type="OrthoDB" id="9776609at2"/>
<feature type="transmembrane region" description="Helical" evidence="1">
    <location>
        <begin position="350"/>
        <end position="371"/>
    </location>
</feature>
<dbReference type="Pfam" id="PF03929">
    <property type="entry name" value="PepSY_TM"/>
    <property type="match status" value="1"/>
</dbReference>
<feature type="transmembrane region" description="Helical" evidence="1">
    <location>
        <begin position="197"/>
        <end position="219"/>
    </location>
</feature>
<feature type="transmembrane region" description="Helical" evidence="1">
    <location>
        <begin position="457"/>
        <end position="475"/>
    </location>
</feature>
<gene>
    <name evidence="2" type="ORF">FX988_02943</name>
</gene>
<dbReference type="KEGG" id="pmes:FX988_02943"/>
<dbReference type="EMBL" id="CP047656">
    <property type="protein sequence ID" value="QHJ12685.1"/>
    <property type="molecule type" value="Genomic_DNA"/>
</dbReference>
<organism evidence="2 3">
    <name type="scientific">Paraglaciecola mesophila</name>
    <dbReference type="NCBI Taxonomy" id="197222"/>
    <lineage>
        <taxon>Bacteria</taxon>
        <taxon>Pseudomonadati</taxon>
        <taxon>Pseudomonadota</taxon>
        <taxon>Gammaproteobacteria</taxon>
        <taxon>Alteromonadales</taxon>
        <taxon>Alteromonadaceae</taxon>
        <taxon>Paraglaciecola</taxon>
    </lineage>
</organism>
<reference evidence="2 3" key="1">
    <citation type="submission" date="2019-12" db="EMBL/GenBank/DDBJ databases">
        <title>Genome sequencing and assembly of endphytes of Porphyra tenera.</title>
        <authorList>
            <person name="Park J.M."/>
            <person name="Shin R."/>
            <person name="Jo S.H."/>
        </authorList>
    </citation>
    <scope>NUCLEOTIDE SEQUENCE [LARGE SCALE GENOMIC DNA]</scope>
    <source>
        <strain evidence="2 3">GPM4</strain>
    </source>
</reference>
<keyword evidence="3" id="KW-1185">Reference proteome</keyword>
<feature type="transmembrane region" description="Helical" evidence="1">
    <location>
        <begin position="481"/>
        <end position="503"/>
    </location>
</feature>
<evidence type="ECO:0000313" key="2">
    <source>
        <dbReference type="EMBL" id="QHJ12685.1"/>
    </source>
</evidence>
<keyword evidence="1" id="KW-1133">Transmembrane helix</keyword>
<evidence type="ECO:0008006" key="4">
    <source>
        <dbReference type="Google" id="ProtNLM"/>
    </source>
</evidence>
<dbReference type="PANTHER" id="PTHR34219:SF9">
    <property type="entry name" value="IRON-REGULATED INNER MEMBRANE PROTEIN"/>
    <property type="match status" value="1"/>
</dbReference>
<keyword evidence="1" id="KW-0472">Membrane</keyword>
<feature type="transmembrane region" description="Helical" evidence="1">
    <location>
        <begin position="12"/>
        <end position="36"/>
    </location>
</feature>
<keyword evidence="1" id="KW-0812">Transmembrane</keyword>
<dbReference type="InterPro" id="IPR005625">
    <property type="entry name" value="PepSY-ass_TM"/>
</dbReference>
<evidence type="ECO:0000256" key="1">
    <source>
        <dbReference type="SAM" id="Phobius"/>
    </source>
</evidence>
<dbReference type="RefSeq" id="WP_160180873.1">
    <property type="nucleotide sequence ID" value="NZ_CP047656.1"/>
</dbReference>
<name>A0A857JKV4_9ALTE</name>
<accession>A0A857JKV4</accession>
<dbReference type="PANTHER" id="PTHR34219">
    <property type="entry name" value="IRON-REGULATED INNER MEMBRANE PROTEIN-RELATED"/>
    <property type="match status" value="1"/>
</dbReference>
<sequence>MRLESFKNYQQVHIWTGILSGLLLYICFVAGAFTMFKAPLNQWALQSEQRLPTIAYEQYDDLIQAVLTAYPAAAAKMTVNLPHSVSQHAPVSWVVEDPYTHAATTWQASLDESGELLVQSTRLSAIGDFLDDLHRTGGIPGGGDHDAYGILVMGLVAALYFIAIVSGLIIFLPTWFKDLFTLRKGKNSKRFWVDFHNILGITALPFHIVIAVTTVVFAYHDILYGAMQQWVYKDTPMFTLPSPSKVERDVTQLLPVAKLDQAIKALEPEFEPAVLEYAGLNTPRARVMIGGQLDGEWIRGPEYAYWVSDPYTAASGYSAMLPSLSGFEGKVVNGFFTLHFGGFGGTFVHWIYFGLGLSGALLFLTGNIIWIEARRKKLKSAESVEQRRSVKVMARLTIGVTVGTLIGIACALIVVKGLNHKAVNIPFWQQTAYYCGFLLSLAYPFVNRPITAAKHLLAVLCGLIGTLIVLTGLNLDRAFNYATDLSVCLVACVLLLGLIATLVHLHKRKALIPTDSVWS</sequence>
<evidence type="ECO:0000313" key="3">
    <source>
        <dbReference type="Proteomes" id="UP000464524"/>
    </source>
</evidence>
<feature type="transmembrane region" description="Helical" evidence="1">
    <location>
        <begin position="392"/>
        <end position="415"/>
    </location>
</feature>
<dbReference type="AlphaFoldDB" id="A0A857JKV4"/>